<gene>
    <name evidence="2" type="ORF">R3P38DRAFT_2850689</name>
</gene>
<protein>
    <submittedName>
        <fullName evidence="2">Uncharacterized protein</fullName>
    </submittedName>
</protein>
<organism evidence="2 3">
    <name type="scientific">Favolaschia claudopus</name>
    <dbReference type="NCBI Taxonomy" id="2862362"/>
    <lineage>
        <taxon>Eukaryota</taxon>
        <taxon>Fungi</taxon>
        <taxon>Dikarya</taxon>
        <taxon>Basidiomycota</taxon>
        <taxon>Agaricomycotina</taxon>
        <taxon>Agaricomycetes</taxon>
        <taxon>Agaricomycetidae</taxon>
        <taxon>Agaricales</taxon>
        <taxon>Marasmiineae</taxon>
        <taxon>Mycenaceae</taxon>
        <taxon>Favolaschia</taxon>
    </lineage>
</organism>
<feature type="region of interest" description="Disordered" evidence="1">
    <location>
        <begin position="175"/>
        <end position="197"/>
    </location>
</feature>
<dbReference type="AlphaFoldDB" id="A0AAW0DNY0"/>
<feature type="region of interest" description="Disordered" evidence="1">
    <location>
        <begin position="271"/>
        <end position="304"/>
    </location>
</feature>
<reference evidence="2 3" key="1">
    <citation type="journal article" date="2024" name="J Genomics">
        <title>Draft genome sequencing and assembly of Favolaschia claudopus CIRM-BRFM 2984 isolated from oak limbs.</title>
        <authorList>
            <person name="Navarro D."/>
            <person name="Drula E."/>
            <person name="Chaduli D."/>
            <person name="Cazenave R."/>
            <person name="Ahrendt S."/>
            <person name="Wang J."/>
            <person name="Lipzen A."/>
            <person name="Daum C."/>
            <person name="Barry K."/>
            <person name="Grigoriev I.V."/>
            <person name="Favel A."/>
            <person name="Rosso M.N."/>
            <person name="Martin F."/>
        </authorList>
    </citation>
    <scope>NUCLEOTIDE SEQUENCE [LARGE SCALE GENOMIC DNA]</scope>
    <source>
        <strain evidence="2 3">CIRM-BRFM 2984</strain>
    </source>
</reference>
<feature type="region of interest" description="Disordered" evidence="1">
    <location>
        <begin position="74"/>
        <end position="106"/>
    </location>
</feature>
<feature type="compositionally biased region" description="Polar residues" evidence="1">
    <location>
        <begin position="288"/>
        <end position="304"/>
    </location>
</feature>
<proteinExistence type="predicted"/>
<sequence length="313" mass="35176">MPKFTSVDDANLIEYLAEPNRLLSNPKSLSTYFDLGPRLIYTWSHQHKPDAWLRRAGQIENLSEKMLLAARDSIKERTPKSKSASPKSRIASTPQTKTKKSAPVVTKKPTAVEKAQLQIPFFQEDARRLAAKYNVELPGVRDLIRGHRSVCVAEEMIRAELGIDISDDDDYGDFVADDEDDGDSEEEGEECVNRPMPQLKPTKLPIVVEDDDDDDEEAGAGYEQLALQKVRNKIVVSKPKKTVLANTKYSAKRKYVEVEDANQQVEYVQKQKKVKKEATPKHRASVGGNIQSQRRSASTKSISYSSCVVFHRG</sequence>
<evidence type="ECO:0000313" key="3">
    <source>
        <dbReference type="Proteomes" id="UP001362999"/>
    </source>
</evidence>
<name>A0AAW0DNY0_9AGAR</name>
<keyword evidence="3" id="KW-1185">Reference proteome</keyword>
<feature type="compositionally biased region" description="Acidic residues" evidence="1">
    <location>
        <begin position="175"/>
        <end position="190"/>
    </location>
</feature>
<comment type="caution">
    <text evidence="2">The sequence shown here is derived from an EMBL/GenBank/DDBJ whole genome shotgun (WGS) entry which is preliminary data.</text>
</comment>
<evidence type="ECO:0000313" key="2">
    <source>
        <dbReference type="EMBL" id="KAK7053507.1"/>
    </source>
</evidence>
<accession>A0AAW0DNY0</accession>
<evidence type="ECO:0000256" key="1">
    <source>
        <dbReference type="SAM" id="MobiDB-lite"/>
    </source>
</evidence>
<dbReference type="Proteomes" id="UP001362999">
    <property type="component" value="Unassembled WGS sequence"/>
</dbReference>
<feature type="compositionally biased region" description="Polar residues" evidence="1">
    <location>
        <begin position="81"/>
        <end position="96"/>
    </location>
</feature>
<dbReference type="EMBL" id="JAWWNJ010000006">
    <property type="protein sequence ID" value="KAK7053507.1"/>
    <property type="molecule type" value="Genomic_DNA"/>
</dbReference>